<dbReference type="Proteomes" id="UP000632535">
    <property type="component" value="Unassembled WGS sequence"/>
</dbReference>
<dbReference type="SUPFAM" id="SSF54593">
    <property type="entry name" value="Glyoxalase/Bleomycin resistance protein/Dihydroxybiphenyl dioxygenase"/>
    <property type="match status" value="1"/>
</dbReference>
<dbReference type="PANTHER" id="PTHR33990">
    <property type="entry name" value="PROTEIN YJDN-RELATED"/>
    <property type="match status" value="1"/>
</dbReference>
<reference evidence="3" key="1">
    <citation type="journal article" date="2019" name="Int. J. Syst. Evol. Microbiol.">
        <title>The Global Catalogue of Microorganisms (GCM) 10K type strain sequencing project: providing services to taxonomists for standard genome sequencing and annotation.</title>
        <authorList>
            <consortium name="The Broad Institute Genomics Platform"/>
            <consortium name="The Broad Institute Genome Sequencing Center for Infectious Disease"/>
            <person name="Wu L."/>
            <person name="Ma J."/>
        </authorList>
    </citation>
    <scope>NUCLEOTIDE SEQUENCE [LARGE SCALE GENOMIC DNA]</scope>
    <source>
        <strain evidence="3">CCM 8653</strain>
    </source>
</reference>
<dbReference type="InterPro" id="IPR029068">
    <property type="entry name" value="Glyas_Bleomycin-R_OHBP_Dase"/>
</dbReference>
<dbReference type="RefSeq" id="WP_188522198.1">
    <property type="nucleotide sequence ID" value="NZ_BMDG01000002.1"/>
</dbReference>
<feature type="domain" description="Glyoxalase/fosfomycin resistance/dioxygenase" evidence="1">
    <location>
        <begin position="4"/>
        <end position="137"/>
    </location>
</feature>
<dbReference type="Pfam" id="PF00903">
    <property type="entry name" value="Glyoxalase"/>
    <property type="match status" value="1"/>
</dbReference>
<comment type="caution">
    <text evidence="2">The sequence shown here is derived from an EMBL/GenBank/DDBJ whole genome shotgun (WGS) entry which is preliminary data.</text>
</comment>
<evidence type="ECO:0000313" key="2">
    <source>
        <dbReference type="EMBL" id="GGI05455.1"/>
    </source>
</evidence>
<dbReference type="Gene3D" id="3.10.180.10">
    <property type="entry name" value="2,3-Dihydroxybiphenyl 1,2-Dioxygenase, domain 1"/>
    <property type="match status" value="1"/>
</dbReference>
<evidence type="ECO:0000313" key="3">
    <source>
        <dbReference type="Proteomes" id="UP000632535"/>
    </source>
</evidence>
<dbReference type="EMBL" id="BMDG01000002">
    <property type="protein sequence ID" value="GGI05455.1"/>
    <property type="molecule type" value="Genomic_DNA"/>
</dbReference>
<name>A0ABQ2B3F6_9MICO</name>
<organism evidence="2 3">
    <name type="scientific">Isoptericola cucumis</name>
    <dbReference type="NCBI Taxonomy" id="1776856"/>
    <lineage>
        <taxon>Bacteria</taxon>
        <taxon>Bacillati</taxon>
        <taxon>Actinomycetota</taxon>
        <taxon>Actinomycetes</taxon>
        <taxon>Micrococcales</taxon>
        <taxon>Promicromonosporaceae</taxon>
        <taxon>Isoptericola</taxon>
    </lineage>
</organism>
<protein>
    <submittedName>
        <fullName evidence="2">VOC family protein</fullName>
    </submittedName>
</protein>
<accession>A0ABQ2B3F6</accession>
<dbReference type="PANTHER" id="PTHR33990:SF1">
    <property type="entry name" value="PROTEIN YJDN"/>
    <property type="match status" value="1"/>
</dbReference>
<sequence length="144" mass="15462">MVRLNPYLSFKNQAREALEFYRSVLGGELDLSLFGDMPEEAGMPVAPEDRELVMHGQLDTPAGLTLMASDTGSMMPYVAPTSGVVVALTGGPADHDYVAGAYAQLAEGGSDAMPFDLAPWGDYYGQVTDRFGITWMFDVGTQEG</sequence>
<gene>
    <name evidence="2" type="ORF">GCM10007368_06240</name>
</gene>
<keyword evidence="3" id="KW-1185">Reference proteome</keyword>
<evidence type="ECO:0000259" key="1">
    <source>
        <dbReference type="Pfam" id="PF00903"/>
    </source>
</evidence>
<dbReference type="CDD" id="cd06588">
    <property type="entry name" value="PhnB_like"/>
    <property type="match status" value="1"/>
</dbReference>
<dbReference type="InterPro" id="IPR028973">
    <property type="entry name" value="PhnB-like"/>
</dbReference>
<proteinExistence type="predicted"/>
<dbReference type="InterPro" id="IPR004360">
    <property type="entry name" value="Glyas_Fos-R_dOase_dom"/>
</dbReference>